<dbReference type="PANTHER" id="PTHR31778:SF2">
    <property type="entry name" value="BUD SITE SELECTION PROTEIN RAX2"/>
    <property type="match status" value="1"/>
</dbReference>
<dbReference type="EMBL" id="KV454302">
    <property type="protein sequence ID" value="ODQ69757.1"/>
    <property type="molecule type" value="Genomic_DNA"/>
</dbReference>
<name>A0A1E3PY77_LIPST</name>
<evidence type="ECO:0000259" key="4">
    <source>
        <dbReference type="Pfam" id="PF20842"/>
    </source>
</evidence>
<dbReference type="InterPro" id="IPR015915">
    <property type="entry name" value="Kelch-typ_b-propeller"/>
</dbReference>
<evidence type="ECO:0000259" key="5">
    <source>
        <dbReference type="Pfam" id="PF20843"/>
    </source>
</evidence>
<dbReference type="Pfam" id="PF20842">
    <property type="entry name" value="Rax2_2"/>
    <property type="match status" value="1"/>
</dbReference>
<dbReference type="STRING" id="675824.A0A1E3PY77"/>
<dbReference type="Pfam" id="PF12768">
    <property type="entry name" value="Rax2"/>
    <property type="match status" value="1"/>
</dbReference>
<dbReference type="InterPro" id="IPR048265">
    <property type="entry name" value="Rax2-like_third"/>
</dbReference>
<feature type="signal peptide" evidence="2">
    <location>
        <begin position="1"/>
        <end position="21"/>
    </location>
</feature>
<dbReference type="Proteomes" id="UP000094385">
    <property type="component" value="Unassembled WGS sequence"/>
</dbReference>
<dbReference type="SUPFAM" id="SSF50965">
    <property type="entry name" value="Galactose oxidase, central domain"/>
    <property type="match status" value="2"/>
</dbReference>
<dbReference type="AlphaFoldDB" id="A0A1E3PY77"/>
<keyword evidence="2" id="KW-0732">Signal</keyword>
<dbReference type="OrthoDB" id="2503993at2759"/>
<sequence>MRLSALARLTTSTILSSTAVAAISIESVSLPDVDLSVLGQIGLVGDFRGISVYQYAGQQNSSIASTDSLLIDLPSNLVFDFDESDGTINSMCVMGENIYVAGNFTRIGNSEMQSVARINSSTGDVHDLDKGVLGNVNVAYCDVDNSVVYFGGSFTNNVAIWNVSSESWETVPFGGLNGGPINAIVERNGNIIFGGKFSGIGNTSNTTSMPADEESHLQLVNLKSANISAQGSTSNSSYSSPRSVVCSNNVSAASSTWLLEDGRAGVWTASFAYDFQPTRLRIRNADANGRGTKTFRFVAYPINGIMNLTYTDPHTGDTTHCDAFCPLQNITEAEYQEFEFVNVIGMDSFSLYLLDYYGEGAGLSEIQVYQEQIISYAVDAFNEPASCGVNNSEISTSKTNGDWKVTTVSGTSYLSATNVSGTSLNSTRIAFYPDISIAGNYTVLMYTPGCMADSSCSSRGLVNVRVSPSNGTTTVTHLYQTNDFDKYDIIYEGYVEANDDLFRPVVTLAPVDSQIGDITVAAQKVQFVLTSSSGGLNGLFEYDPANFTASSGSRDVVIYETAVNLAGMALDDEAEITGLIVADSNLYVAGNFTGQDSIHNFFILSKESDISPAQGGLNGAIAAMVLSNDGTSIIIGGDFSAIANESSFVSGLSYVARYVIQNATWAGLDNGLNGAVDDIVRVSLNLSGGIDSTLIFTGDFSEVVADGNEEAISSAGFALWIESEDAWADRTTLELPFISGSLSASIMIENGTYILAGSLSSQSLVASSGAFLSSSLDMSSMPFDFIDSDGTFARRSLILPVDNNSTGLIYSGTFCRNGSTEYAAVGGKFTVDTQSASYQNFVVFNETDVTGGFLSSNLSESSAVLAVYNYDNASLIVGGDLSGSIGDIKVNGIIVWDLKTQNFASTQPPALGGDGVQVNCIVSRPDTNNIIVAGSFSTAGNITCNNLCVYDLDTGSWTSVTGGISGDISSVRFIDSDKVIVTGNMTTGDSTACYMAQYDFSSSSWSTLGPQSSELPGPVNVFLSTSDSVSDALVTGIYSGNHSTYLMAYSSGSWVSFGKDLLEGTTIYDLEMLKLANAAHRNSSIIPDDNILLVLGDLKFQQYGNVSAAFFDGDSWTPFLYSVKENNSPGVIYSLFTEIVESVPSIYAATSETHLKAGYVVLISLAISLAIMFIIIGTALTVAYWRRRSEGYEPFPSQLSDEHMARTLLPTTLFGDMSSPPAKY</sequence>
<feature type="domain" description="Rax2-like C-terminal" evidence="3">
    <location>
        <begin position="893"/>
        <end position="1139"/>
    </location>
</feature>
<dbReference type="InterPro" id="IPR024982">
    <property type="entry name" value="Rax2-like_C"/>
</dbReference>
<evidence type="ECO:0000259" key="3">
    <source>
        <dbReference type="Pfam" id="PF12768"/>
    </source>
</evidence>
<evidence type="ECO:0000313" key="6">
    <source>
        <dbReference type="EMBL" id="ODQ69757.1"/>
    </source>
</evidence>
<protein>
    <submittedName>
        <fullName evidence="6">Uncharacterized protein</fullName>
    </submittedName>
</protein>
<feature type="domain" description="Rax2-like third" evidence="5">
    <location>
        <begin position="375"/>
        <end position="529"/>
    </location>
</feature>
<keyword evidence="7" id="KW-1185">Reference proteome</keyword>
<feature type="chain" id="PRO_5009134007" evidence="2">
    <location>
        <begin position="22"/>
        <end position="1224"/>
    </location>
</feature>
<keyword evidence="1" id="KW-0472">Membrane</keyword>
<proteinExistence type="predicted"/>
<dbReference type="Pfam" id="PF20843">
    <property type="entry name" value="Rax2_3"/>
    <property type="match status" value="1"/>
</dbReference>
<feature type="transmembrane region" description="Helical" evidence="1">
    <location>
        <begin position="1159"/>
        <end position="1185"/>
    </location>
</feature>
<organism evidence="6 7">
    <name type="scientific">Lipomyces starkeyi NRRL Y-11557</name>
    <dbReference type="NCBI Taxonomy" id="675824"/>
    <lineage>
        <taxon>Eukaryota</taxon>
        <taxon>Fungi</taxon>
        <taxon>Dikarya</taxon>
        <taxon>Ascomycota</taxon>
        <taxon>Saccharomycotina</taxon>
        <taxon>Lipomycetes</taxon>
        <taxon>Lipomycetales</taxon>
        <taxon>Lipomycetaceae</taxon>
        <taxon>Lipomyces</taxon>
    </lineage>
</organism>
<keyword evidence="1" id="KW-1133">Transmembrane helix</keyword>
<accession>A0A1E3PY77</accession>
<evidence type="ECO:0000256" key="2">
    <source>
        <dbReference type="SAM" id="SignalP"/>
    </source>
</evidence>
<dbReference type="InterPro" id="IPR011043">
    <property type="entry name" value="Gal_Oxase/kelch_b-propeller"/>
</dbReference>
<dbReference type="InterPro" id="IPR048266">
    <property type="entry name" value="Rax2-like_second"/>
</dbReference>
<gene>
    <name evidence="6" type="ORF">LIPSTDRAFT_107482</name>
</gene>
<reference evidence="6 7" key="1">
    <citation type="journal article" date="2016" name="Proc. Natl. Acad. Sci. U.S.A.">
        <title>Comparative genomics of biotechnologically important yeasts.</title>
        <authorList>
            <person name="Riley R."/>
            <person name="Haridas S."/>
            <person name="Wolfe K.H."/>
            <person name="Lopes M.R."/>
            <person name="Hittinger C.T."/>
            <person name="Goeker M."/>
            <person name="Salamov A.A."/>
            <person name="Wisecaver J.H."/>
            <person name="Long T.M."/>
            <person name="Calvey C.H."/>
            <person name="Aerts A.L."/>
            <person name="Barry K.W."/>
            <person name="Choi C."/>
            <person name="Clum A."/>
            <person name="Coughlan A.Y."/>
            <person name="Deshpande S."/>
            <person name="Douglass A.P."/>
            <person name="Hanson S.J."/>
            <person name="Klenk H.-P."/>
            <person name="LaButti K.M."/>
            <person name="Lapidus A."/>
            <person name="Lindquist E.A."/>
            <person name="Lipzen A.M."/>
            <person name="Meier-Kolthoff J.P."/>
            <person name="Ohm R.A."/>
            <person name="Otillar R.P."/>
            <person name="Pangilinan J.L."/>
            <person name="Peng Y."/>
            <person name="Rokas A."/>
            <person name="Rosa C.A."/>
            <person name="Scheuner C."/>
            <person name="Sibirny A.A."/>
            <person name="Slot J.C."/>
            <person name="Stielow J.B."/>
            <person name="Sun H."/>
            <person name="Kurtzman C.P."/>
            <person name="Blackwell M."/>
            <person name="Grigoriev I.V."/>
            <person name="Jeffries T.W."/>
        </authorList>
    </citation>
    <scope>NUCLEOTIDE SEQUENCE [LARGE SCALE GENOMIC DNA]</scope>
    <source>
        <strain evidence="6 7">NRRL Y-11557</strain>
    </source>
</reference>
<dbReference type="GO" id="GO:1902929">
    <property type="term" value="C:plasma membrane of growing cell tip"/>
    <property type="evidence" value="ECO:0007669"/>
    <property type="project" value="TreeGrafter"/>
</dbReference>
<evidence type="ECO:0000313" key="7">
    <source>
        <dbReference type="Proteomes" id="UP000094385"/>
    </source>
</evidence>
<feature type="domain" description="Rax2-like second" evidence="4">
    <location>
        <begin position="217"/>
        <end position="363"/>
    </location>
</feature>
<evidence type="ECO:0000256" key="1">
    <source>
        <dbReference type="SAM" id="Phobius"/>
    </source>
</evidence>
<keyword evidence="1" id="KW-0812">Transmembrane</keyword>
<dbReference type="PANTHER" id="PTHR31778">
    <property type="entry name" value="BUD SITE SELECTION PROTEIN RAX2"/>
    <property type="match status" value="1"/>
</dbReference>
<dbReference type="Gene3D" id="2.120.10.80">
    <property type="entry name" value="Kelch-type beta propeller"/>
    <property type="match status" value="2"/>
</dbReference>